<gene>
    <name evidence="1" type="ORF">V6N11_081912</name>
</gene>
<dbReference type="Proteomes" id="UP001396334">
    <property type="component" value="Unassembled WGS sequence"/>
</dbReference>
<protein>
    <submittedName>
        <fullName evidence="1">Uncharacterized protein</fullName>
    </submittedName>
</protein>
<organism evidence="1 2">
    <name type="scientific">Hibiscus sabdariffa</name>
    <name type="common">roselle</name>
    <dbReference type="NCBI Taxonomy" id="183260"/>
    <lineage>
        <taxon>Eukaryota</taxon>
        <taxon>Viridiplantae</taxon>
        <taxon>Streptophyta</taxon>
        <taxon>Embryophyta</taxon>
        <taxon>Tracheophyta</taxon>
        <taxon>Spermatophyta</taxon>
        <taxon>Magnoliopsida</taxon>
        <taxon>eudicotyledons</taxon>
        <taxon>Gunneridae</taxon>
        <taxon>Pentapetalae</taxon>
        <taxon>rosids</taxon>
        <taxon>malvids</taxon>
        <taxon>Malvales</taxon>
        <taxon>Malvaceae</taxon>
        <taxon>Malvoideae</taxon>
        <taxon>Hibiscus</taxon>
    </lineage>
</organism>
<evidence type="ECO:0000313" key="1">
    <source>
        <dbReference type="EMBL" id="KAK8996646.1"/>
    </source>
</evidence>
<name>A0ABR2Q832_9ROSI</name>
<reference evidence="1 2" key="1">
    <citation type="journal article" date="2024" name="G3 (Bethesda)">
        <title>Genome assembly of Hibiscus sabdariffa L. provides insights into metabolisms of medicinal natural products.</title>
        <authorList>
            <person name="Kim T."/>
        </authorList>
    </citation>
    <scope>NUCLEOTIDE SEQUENCE [LARGE SCALE GENOMIC DNA]</scope>
    <source>
        <strain evidence="1">TK-2024</strain>
        <tissue evidence="1">Old leaves</tissue>
    </source>
</reference>
<comment type="caution">
    <text evidence="1">The sequence shown here is derived from an EMBL/GenBank/DDBJ whole genome shotgun (WGS) entry which is preliminary data.</text>
</comment>
<dbReference type="EMBL" id="JBBPBN010000044">
    <property type="protein sequence ID" value="KAK8996646.1"/>
    <property type="molecule type" value="Genomic_DNA"/>
</dbReference>
<sequence length="139" mass="16155">MTSSSTPFKIFFNENIQKKYDVNFATRTICYGKSFEFKNEPNLGYSLKVVVVFKKHKWEIFCQQIREVHSNIFQEFYALLTAKDSPYLLVQGTCVSFDEGYINNMLKSNGVEEHSEFVESLNVAKRQLLLQDLCEPSTN</sequence>
<keyword evidence="2" id="KW-1185">Reference proteome</keyword>
<accession>A0ABR2Q832</accession>
<proteinExistence type="predicted"/>
<evidence type="ECO:0000313" key="2">
    <source>
        <dbReference type="Proteomes" id="UP001396334"/>
    </source>
</evidence>